<protein>
    <recommendedName>
        <fullName evidence="1">CHASE2 domain-containing protein</fullName>
    </recommendedName>
</protein>
<reference evidence="2 3" key="1">
    <citation type="journal article" date="2016" name="Nat. Commun.">
        <title>Thousands of microbial genomes shed light on interconnected biogeochemical processes in an aquifer system.</title>
        <authorList>
            <person name="Anantharaman K."/>
            <person name="Brown C.T."/>
            <person name="Hug L.A."/>
            <person name="Sharon I."/>
            <person name="Castelle C.J."/>
            <person name="Probst A.J."/>
            <person name="Thomas B.C."/>
            <person name="Singh A."/>
            <person name="Wilkins M.J."/>
            <person name="Karaoz U."/>
            <person name="Brodie E.L."/>
            <person name="Williams K.H."/>
            <person name="Hubbard S.S."/>
            <person name="Banfield J.F."/>
        </authorList>
    </citation>
    <scope>NUCLEOTIDE SEQUENCE [LARGE SCALE GENOMIC DNA]</scope>
</reference>
<dbReference type="EMBL" id="MGFH01000087">
    <property type="protein sequence ID" value="OGM05958.1"/>
    <property type="molecule type" value="Genomic_DNA"/>
</dbReference>
<evidence type="ECO:0000313" key="2">
    <source>
        <dbReference type="EMBL" id="OGM05958.1"/>
    </source>
</evidence>
<organism evidence="2 3">
    <name type="scientific">Candidatus Wallbacteria bacterium GWC2_49_35</name>
    <dbReference type="NCBI Taxonomy" id="1817813"/>
    <lineage>
        <taxon>Bacteria</taxon>
        <taxon>Candidatus Walliibacteriota</taxon>
    </lineage>
</organism>
<name>A0A1F7WUV4_9BACT</name>
<feature type="domain" description="CHASE2" evidence="1">
    <location>
        <begin position="80"/>
        <end position="341"/>
    </location>
</feature>
<proteinExistence type="predicted"/>
<gene>
    <name evidence="2" type="ORF">A2008_11290</name>
</gene>
<comment type="caution">
    <text evidence="2">The sequence shown here is derived from an EMBL/GenBank/DDBJ whole genome shotgun (WGS) entry which is preliminary data.</text>
</comment>
<sequence length="359" mass="40052">MKKNTLHIVDIAYSLLFFSRVNSAAALLLAAVILFSAAPARCGGLEELDKLKRAELKMKTIKEKRFEQGEALQYSRSKPTGPLEFYDPRETVKMIKITDGCVKKLKKFPDADMVKTVCDYMLRARAAAVGIEMIYDTPSVNDSGLRALLSRTTRVVLASEVTLDPNSYFKNWGGAAREFGLKLPHDALNEAARKKGFVNFDVSGGFAELRCRTFLVKKGELILSMPLALMFLKENAEEFDIVKSAAEDTDGYSKYEIRFGQLTAPEAFIPQCAYTFEYDTFGDIYEKASRFIASPDPAALPKSYEGRIILIGDATRNAKTYILKLKQIHNADIIANCIVEIYNANAVRAFNKTNGAQNR</sequence>
<dbReference type="Pfam" id="PF05226">
    <property type="entry name" value="CHASE2"/>
    <property type="match status" value="1"/>
</dbReference>
<dbReference type="AlphaFoldDB" id="A0A1F7WUV4"/>
<dbReference type="Proteomes" id="UP000178735">
    <property type="component" value="Unassembled WGS sequence"/>
</dbReference>
<evidence type="ECO:0000259" key="1">
    <source>
        <dbReference type="Pfam" id="PF05226"/>
    </source>
</evidence>
<evidence type="ECO:0000313" key="3">
    <source>
        <dbReference type="Proteomes" id="UP000178735"/>
    </source>
</evidence>
<dbReference type="InterPro" id="IPR007890">
    <property type="entry name" value="CHASE2"/>
</dbReference>
<dbReference type="STRING" id="1817813.A2008_11290"/>
<accession>A0A1F7WUV4</accession>